<keyword evidence="3" id="KW-1185">Reference proteome</keyword>
<name>A0A557SYL9_9ARCH</name>
<keyword evidence="1" id="KW-1133">Transmembrane helix</keyword>
<sequence>MNRCFKIYKYQHLGMKEPKTYKHVLDIIILIFYFNFGLILVIIQTNKHS</sequence>
<gene>
    <name evidence="2" type="ORF">NARC_10098</name>
</gene>
<evidence type="ECO:0000313" key="2">
    <source>
        <dbReference type="EMBL" id="TVP41692.1"/>
    </source>
</evidence>
<keyword evidence="1" id="KW-0812">Transmembrane</keyword>
<reference evidence="2 3" key="1">
    <citation type="journal article" date="2019" name="Front. Microbiol.">
        <title>Ammonia Oxidation by the Arctic Terrestrial Thaumarchaeote Candidatus Nitrosocosmicus arcticus Is Stimulated by Increasing Temperatures.</title>
        <authorList>
            <person name="Alves R.J.E."/>
            <person name="Kerou M."/>
            <person name="Zappe A."/>
            <person name="Bittner R."/>
            <person name="Abby S.S."/>
            <person name="Schmidt H.A."/>
            <person name="Pfeifer K."/>
            <person name="Schleper C."/>
        </authorList>
    </citation>
    <scope>NUCLEOTIDE SEQUENCE [LARGE SCALE GENOMIC DNA]</scope>
    <source>
        <strain evidence="2 3">Kfb</strain>
    </source>
</reference>
<accession>A0A557SYL9</accession>
<organism evidence="2 3">
    <name type="scientific">Candidatus Nitrosocosmicus arcticus</name>
    <dbReference type="NCBI Taxonomy" id="2035267"/>
    <lineage>
        <taxon>Archaea</taxon>
        <taxon>Nitrososphaerota</taxon>
        <taxon>Nitrososphaeria</taxon>
        <taxon>Nitrososphaerales</taxon>
        <taxon>Nitrososphaeraceae</taxon>
        <taxon>Candidatus Nitrosocosmicus</taxon>
    </lineage>
</organism>
<comment type="caution">
    <text evidence="2">The sequence shown here is derived from an EMBL/GenBank/DDBJ whole genome shotgun (WGS) entry which is preliminary data.</text>
</comment>
<evidence type="ECO:0000313" key="3">
    <source>
        <dbReference type="Proteomes" id="UP000315289"/>
    </source>
</evidence>
<dbReference type="EMBL" id="VOAH01000001">
    <property type="protein sequence ID" value="TVP41692.1"/>
    <property type="molecule type" value="Genomic_DNA"/>
</dbReference>
<protein>
    <submittedName>
        <fullName evidence="2">Uncharacterized protein</fullName>
    </submittedName>
</protein>
<dbReference type="AlphaFoldDB" id="A0A557SYL9"/>
<feature type="transmembrane region" description="Helical" evidence="1">
    <location>
        <begin position="21"/>
        <end position="43"/>
    </location>
</feature>
<evidence type="ECO:0000256" key="1">
    <source>
        <dbReference type="SAM" id="Phobius"/>
    </source>
</evidence>
<proteinExistence type="predicted"/>
<keyword evidence="1" id="KW-0472">Membrane</keyword>
<dbReference type="Proteomes" id="UP000315289">
    <property type="component" value="Unassembled WGS sequence"/>
</dbReference>